<dbReference type="Pfam" id="PF00440">
    <property type="entry name" value="TetR_N"/>
    <property type="match status" value="1"/>
</dbReference>
<dbReference type="Gene3D" id="1.10.10.60">
    <property type="entry name" value="Homeodomain-like"/>
    <property type="match status" value="1"/>
</dbReference>
<gene>
    <name evidence="4" type="ORF">CFBP7129_07810</name>
</gene>
<dbReference type="AlphaFoldDB" id="A0A4D7YHW0"/>
<dbReference type="PROSITE" id="PS50977">
    <property type="entry name" value="HTH_TETR_2"/>
    <property type="match status" value="1"/>
</dbReference>
<feature type="domain" description="HTH tetR-type" evidence="3">
    <location>
        <begin position="38"/>
        <end position="98"/>
    </location>
</feature>
<keyword evidence="1 2" id="KW-0238">DNA-binding</keyword>
<dbReference type="PANTHER" id="PTHR30055:SF146">
    <property type="entry name" value="HTH-TYPE TRANSCRIPTIONAL DUAL REGULATOR CECR"/>
    <property type="match status" value="1"/>
</dbReference>
<sequence length="238" mass="25789">MSWTSKPPSNNRTYMYGISVRLCTVIVKEVRMRNESRELRRREIVEHAFAMLARDGYAAFSMQALAKVSRSSKETLYGWFGGKAGLYEAMVAENAARLVLPSAEVADGVKELSRFGAELLSMLLGERAVLLNRVAAAEAGGDATLGTFLAEKGRDHVMPKLAAYFQALANQGVMGIAAAEEPAEIWLSLLAGDLQIRRATGAIGLPTQEEIDARSARAAQLTFQLYGTNEKPGAEAGF</sequence>
<dbReference type="GO" id="GO:0000976">
    <property type="term" value="F:transcription cis-regulatory region binding"/>
    <property type="evidence" value="ECO:0007669"/>
    <property type="project" value="TreeGrafter"/>
</dbReference>
<protein>
    <submittedName>
        <fullName evidence="4">TetR/AcrR family transcriptional regulator</fullName>
    </submittedName>
</protein>
<dbReference type="Pfam" id="PF14246">
    <property type="entry name" value="TetR_C_7"/>
    <property type="match status" value="1"/>
</dbReference>
<name>A0A4D7YHW0_AGRTU</name>
<proteinExistence type="predicted"/>
<evidence type="ECO:0000259" key="3">
    <source>
        <dbReference type="PROSITE" id="PS50977"/>
    </source>
</evidence>
<dbReference type="SUPFAM" id="SSF46689">
    <property type="entry name" value="Homeodomain-like"/>
    <property type="match status" value="1"/>
</dbReference>
<evidence type="ECO:0000256" key="1">
    <source>
        <dbReference type="ARBA" id="ARBA00023125"/>
    </source>
</evidence>
<dbReference type="EMBL" id="CP039922">
    <property type="protein sequence ID" value="QCL94108.1"/>
    <property type="molecule type" value="Genomic_DNA"/>
</dbReference>
<reference evidence="4 5" key="1">
    <citation type="submission" date="2019-04" db="EMBL/GenBank/DDBJ databases">
        <title>Complete genome sequence of Agrobacterium tumefaciens CFBP7129.</title>
        <authorList>
            <person name="Haryono M."/>
            <person name="Lin Y.-C."/>
            <person name="Lai E.-M."/>
            <person name="Kuo C.-H."/>
        </authorList>
    </citation>
    <scope>NUCLEOTIDE SEQUENCE [LARGE SCALE GENOMIC DNA]</scope>
    <source>
        <strain evidence="4 5">CFBP7129</strain>
    </source>
</reference>
<evidence type="ECO:0000256" key="2">
    <source>
        <dbReference type="PROSITE-ProRule" id="PRU00335"/>
    </source>
</evidence>
<feature type="DNA-binding region" description="H-T-H motif" evidence="2">
    <location>
        <begin position="61"/>
        <end position="80"/>
    </location>
</feature>
<organism evidence="4 5">
    <name type="scientific">Agrobacterium tumefaciens</name>
    <dbReference type="NCBI Taxonomy" id="358"/>
    <lineage>
        <taxon>Bacteria</taxon>
        <taxon>Pseudomonadati</taxon>
        <taxon>Pseudomonadota</taxon>
        <taxon>Alphaproteobacteria</taxon>
        <taxon>Hyphomicrobiales</taxon>
        <taxon>Rhizobiaceae</taxon>
        <taxon>Rhizobium/Agrobacterium group</taxon>
        <taxon>Agrobacterium</taxon>
        <taxon>Agrobacterium tumefaciens complex</taxon>
    </lineage>
</organism>
<dbReference type="InterPro" id="IPR009057">
    <property type="entry name" value="Homeodomain-like_sf"/>
</dbReference>
<dbReference type="InterPro" id="IPR001647">
    <property type="entry name" value="HTH_TetR"/>
</dbReference>
<evidence type="ECO:0000313" key="4">
    <source>
        <dbReference type="EMBL" id="QCL94108.1"/>
    </source>
</evidence>
<evidence type="ECO:0000313" key="5">
    <source>
        <dbReference type="Proteomes" id="UP000298649"/>
    </source>
</evidence>
<dbReference type="PANTHER" id="PTHR30055">
    <property type="entry name" value="HTH-TYPE TRANSCRIPTIONAL REGULATOR RUTR"/>
    <property type="match status" value="1"/>
</dbReference>
<accession>A0A4D7YHW0</accession>
<dbReference type="InterPro" id="IPR050109">
    <property type="entry name" value="HTH-type_TetR-like_transc_reg"/>
</dbReference>
<dbReference type="Proteomes" id="UP000298649">
    <property type="component" value="Chromosome circular"/>
</dbReference>
<dbReference type="Gene3D" id="1.10.357.10">
    <property type="entry name" value="Tetracycline Repressor, domain 2"/>
    <property type="match status" value="1"/>
</dbReference>
<dbReference type="InterPro" id="IPR039536">
    <property type="entry name" value="TetR_C_Proteobacteria"/>
</dbReference>
<dbReference type="GO" id="GO:0003700">
    <property type="term" value="F:DNA-binding transcription factor activity"/>
    <property type="evidence" value="ECO:0007669"/>
    <property type="project" value="TreeGrafter"/>
</dbReference>